<dbReference type="GO" id="GO:0006313">
    <property type="term" value="P:DNA transposition"/>
    <property type="evidence" value="ECO:0007669"/>
    <property type="project" value="UniProtKB-UniRule"/>
</dbReference>
<dbReference type="STRING" id="243090.RB4775"/>
<dbReference type="OrthoDB" id="9779930at2"/>
<keyword evidence="3 6" id="KW-0815">Transposition</keyword>
<dbReference type="eggNOG" id="COG3328">
    <property type="taxonomic scope" value="Bacteria"/>
</dbReference>
<dbReference type="GO" id="GO:0003677">
    <property type="term" value="F:DNA binding"/>
    <property type="evidence" value="ECO:0007669"/>
    <property type="project" value="UniProtKB-UniRule"/>
</dbReference>
<evidence type="ECO:0000256" key="1">
    <source>
        <dbReference type="ARBA" id="ARBA00002190"/>
    </source>
</evidence>
<protein>
    <recommendedName>
        <fullName evidence="6">Mutator family transposase</fullName>
    </recommendedName>
</protein>
<name>Q7UH91_RHOBA</name>
<dbReference type="Proteomes" id="UP000001025">
    <property type="component" value="Chromosome"/>
</dbReference>
<dbReference type="KEGG" id="rba:RB4775"/>
<organism evidence="7 8">
    <name type="scientific">Rhodopirellula baltica (strain DSM 10527 / NCIMB 13988 / SH1)</name>
    <dbReference type="NCBI Taxonomy" id="243090"/>
    <lineage>
        <taxon>Bacteria</taxon>
        <taxon>Pseudomonadati</taxon>
        <taxon>Planctomycetota</taxon>
        <taxon>Planctomycetia</taxon>
        <taxon>Pirellulales</taxon>
        <taxon>Pirellulaceae</taxon>
        <taxon>Rhodopirellula</taxon>
    </lineage>
</organism>
<proteinExistence type="inferred from homology"/>
<evidence type="ECO:0000256" key="3">
    <source>
        <dbReference type="ARBA" id="ARBA00022578"/>
    </source>
</evidence>
<dbReference type="GO" id="GO:0004803">
    <property type="term" value="F:transposase activity"/>
    <property type="evidence" value="ECO:0007669"/>
    <property type="project" value="UniProtKB-UniRule"/>
</dbReference>
<evidence type="ECO:0000256" key="5">
    <source>
        <dbReference type="ARBA" id="ARBA00023172"/>
    </source>
</evidence>
<accession>Q7UH91</accession>
<evidence type="ECO:0000313" key="7">
    <source>
        <dbReference type="EMBL" id="CAD78085.1"/>
    </source>
</evidence>
<keyword evidence="5 6" id="KW-0233">DNA recombination</keyword>
<dbReference type="AlphaFoldDB" id="Q7UH91"/>
<dbReference type="HOGENOM" id="CLU_036805_2_2_0"/>
<dbReference type="RefSeq" id="WP_011120088.1">
    <property type="nucleotide sequence ID" value="NC_005027.1"/>
</dbReference>
<gene>
    <name evidence="7" type="ordered locus">RB4775</name>
</gene>
<comment type="similarity">
    <text evidence="2 6">Belongs to the transposase mutator family.</text>
</comment>
<sequence>MLKVERWSPEGQNLPFATFQFSSAATDGETIMIEANLLESLGQVSASETGQVFRDFLRGHVREMICEVMAAEVTQLCGPKHDPSPSEHYRAGSSSGRVLYEGEREDVVRPRVRQKSGDGSSREVELATYRVTKDPQQLQEQIVQAIVSGVSARGVEEIKPNSPGVKKSNVSRLWQEAGSKFVEQLRDKNLRSVMWCALMLDGVRLSKDQTAVVALGIDSEGRKHVLDFALGSSESLEVSRELMSRIVRRGFTCEHRLFVVLDGSDALRGAVVEFFADAVIQRCLVHKERNIKGKLSKRHWGEMSRLFTRLRSVQGIEAAEEVFGDLRAFLEPINAEAYRSLHEAGDDLLALHRLNVPSTLHRSLLSTNAIENSFLNTRRKLGRVTRFRAETDQATRWLSYALLEAEKGFRRISGHSFLPTLIAALARPSANPE</sequence>
<dbReference type="EnsemblBacteria" id="CAD78085">
    <property type="protein sequence ID" value="CAD78085"/>
    <property type="gene ID" value="RB4775"/>
</dbReference>
<evidence type="ECO:0000313" key="8">
    <source>
        <dbReference type="Proteomes" id="UP000001025"/>
    </source>
</evidence>
<evidence type="ECO:0000256" key="6">
    <source>
        <dbReference type="RuleBase" id="RU365089"/>
    </source>
</evidence>
<dbReference type="InParanoid" id="Q7UH91"/>
<dbReference type="Pfam" id="PF00872">
    <property type="entry name" value="Transposase_mut"/>
    <property type="match status" value="1"/>
</dbReference>
<evidence type="ECO:0000256" key="4">
    <source>
        <dbReference type="ARBA" id="ARBA00023125"/>
    </source>
</evidence>
<dbReference type="InterPro" id="IPR001207">
    <property type="entry name" value="Transposase_mutator"/>
</dbReference>
<comment type="function">
    <text evidence="1 6">Required for the transposition of the insertion element.</text>
</comment>
<keyword evidence="8" id="KW-1185">Reference proteome</keyword>
<dbReference type="PATRIC" id="fig|243090.15.peg.2256"/>
<dbReference type="PANTHER" id="PTHR33217:SF7">
    <property type="entry name" value="TRANSPOSASE FOR INSERTION SEQUENCE ELEMENT IS1081"/>
    <property type="match status" value="1"/>
</dbReference>
<keyword evidence="6" id="KW-0814">Transposable element</keyword>
<dbReference type="PANTHER" id="PTHR33217">
    <property type="entry name" value="TRANSPOSASE FOR INSERTION SEQUENCE ELEMENT IS1081"/>
    <property type="match status" value="1"/>
</dbReference>
<keyword evidence="4 6" id="KW-0238">DNA-binding</keyword>
<reference evidence="7 8" key="1">
    <citation type="journal article" date="2003" name="Proc. Natl. Acad. Sci. U.S.A.">
        <title>Complete genome sequence of the marine planctomycete Pirellula sp. strain 1.</title>
        <authorList>
            <person name="Gloeckner F.O."/>
            <person name="Kube M."/>
            <person name="Bauer M."/>
            <person name="Teeling H."/>
            <person name="Lombardot T."/>
            <person name="Ludwig W."/>
            <person name="Gade D."/>
            <person name="Beck A."/>
            <person name="Borzym K."/>
            <person name="Heitmann K."/>
            <person name="Rabus R."/>
            <person name="Schlesner H."/>
            <person name="Amann R."/>
            <person name="Reinhardt R."/>
        </authorList>
    </citation>
    <scope>NUCLEOTIDE SEQUENCE [LARGE SCALE GENOMIC DNA]</scope>
    <source>
        <strain evidence="8">DSM 10527 / NCIMB 13988 / SH1</strain>
    </source>
</reference>
<dbReference type="NCBIfam" id="NF033543">
    <property type="entry name" value="transpos_IS256"/>
    <property type="match status" value="1"/>
</dbReference>
<evidence type="ECO:0000256" key="2">
    <source>
        <dbReference type="ARBA" id="ARBA00010961"/>
    </source>
</evidence>
<dbReference type="EMBL" id="BX294141">
    <property type="protein sequence ID" value="CAD78085.1"/>
    <property type="molecule type" value="Genomic_DNA"/>
</dbReference>